<protein>
    <submittedName>
        <fullName evidence="1">Uncharacterized protein</fullName>
    </submittedName>
</protein>
<evidence type="ECO:0000313" key="2">
    <source>
        <dbReference type="EMBL" id="CAE0700399.1"/>
    </source>
</evidence>
<reference evidence="1" key="1">
    <citation type="submission" date="2021-01" db="EMBL/GenBank/DDBJ databases">
        <authorList>
            <person name="Corre E."/>
            <person name="Pelletier E."/>
            <person name="Niang G."/>
            <person name="Scheremetjew M."/>
            <person name="Finn R."/>
            <person name="Kale V."/>
            <person name="Holt S."/>
            <person name="Cochrane G."/>
            <person name="Meng A."/>
            <person name="Brown T."/>
            <person name="Cohen L."/>
        </authorList>
    </citation>
    <scope>NUCLEOTIDE SEQUENCE</scope>
    <source>
        <strain evidence="1">CCMP1756</strain>
    </source>
</reference>
<evidence type="ECO:0000313" key="1">
    <source>
        <dbReference type="EMBL" id="CAE0700398.1"/>
    </source>
</evidence>
<name>A0A6S8WG00_9STRA</name>
<dbReference type="EMBL" id="HBIW01018396">
    <property type="protein sequence ID" value="CAE0700399.1"/>
    <property type="molecule type" value="Transcribed_RNA"/>
</dbReference>
<sequence>MLDHVLDLALHCQEKESEEVDQKDGPVVSVHSVGGVTGDFVRDTALCQKTGTSNIEKKVIKKAVHTPFIEVYQNLNSGTRRLNGLKLSPVEVGNKGPSPSGSIWGERNPMKLFSRKIPKPYVTMNHPCIIYTLRP</sequence>
<dbReference type="AlphaFoldDB" id="A0A6S8WG00"/>
<dbReference type="EMBL" id="HBIW01018395">
    <property type="protein sequence ID" value="CAE0700398.1"/>
    <property type="molecule type" value="Transcribed_RNA"/>
</dbReference>
<evidence type="ECO:0000313" key="3">
    <source>
        <dbReference type="EMBL" id="CAE0700400.1"/>
    </source>
</evidence>
<organism evidence="1">
    <name type="scientific">Pelagomonas calceolata</name>
    <dbReference type="NCBI Taxonomy" id="35677"/>
    <lineage>
        <taxon>Eukaryota</taxon>
        <taxon>Sar</taxon>
        <taxon>Stramenopiles</taxon>
        <taxon>Ochrophyta</taxon>
        <taxon>Pelagophyceae</taxon>
        <taxon>Pelagomonadales</taxon>
        <taxon>Pelagomonadaceae</taxon>
        <taxon>Pelagomonas</taxon>
    </lineage>
</organism>
<gene>
    <name evidence="1" type="ORF">PCAL00307_LOCUS15834</name>
    <name evidence="2" type="ORF">PCAL00307_LOCUS15835</name>
    <name evidence="3" type="ORF">PCAL00307_LOCUS15836</name>
</gene>
<dbReference type="EMBL" id="HBIW01018397">
    <property type="protein sequence ID" value="CAE0700400.1"/>
    <property type="molecule type" value="Transcribed_RNA"/>
</dbReference>
<proteinExistence type="predicted"/>
<accession>A0A6S8WG00</accession>